<feature type="domain" description="DUF6701" evidence="1">
    <location>
        <begin position="472"/>
        <end position="985"/>
    </location>
</feature>
<dbReference type="Pfam" id="PF13385">
    <property type="entry name" value="Laminin_G_3"/>
    <property type="match status" value="1"/>
</dbReference>
<reference evidence="2 3" key="2">
    <citation type="submission" date="2016-03" db="EMBL/GenBank/DDBJ databases">
        <title>New uncultured bacterium of the family Gallionellaceae from acid mine drainage: description and reconstruction of genome based on metagenomic analysis of microbial community.</title>
        <authorList>
            <person name="Kadnikov V."/>
            <person name="Ivasenko D."/>
            <person name="Beletsky A."/>
            <person name="Mardanov A."/>
            <person name="Danilova E."/>
            <person name="Pimenov N."/>
            <person name="Karnachuk O."/>
            <person name="Ravin N."/>
        </authorList>
    </citation>
    <scope>NUCLEOTIDE SEQUENCE [LARGE SCALE GENOMIC DNA]</scope>
    <source>
        <strain evidence="2">ShG14-8</strain>
    </source>
</reference>
<accession>A0A139BTJ2</accession>
<gene>
    <name evidence="2" type="ORF">AWT59_1600</name>
</gene>
<proteinExistence type="predicted"/>
<protein>
    <recommendedName>
        <fullName evidence="1">DUF6701 domain-containing protein</fullName>
    </recommendedName>
</protein>
<dbReference type="Gene3D" id="2.60.120.200">
    <property type="match status" value="1"/>
</dbReference>
<reference evidence="2 3" key="1">
    <citation type="submission" date="2016-02" db="EMBL/GenBank/DDBJ databases">
        <authorList>
            <person name="Wen L."/>
            <person name="He K."/>
            <person name="Yang H."/>
        </authorList>
    </citation>
    <scope>NUCLEOTIDE SEQUENCE [LARGE SCALE GENOMIC DNA]</scope>
    <source>
        <strain evidence="2">ShG14-8</strain>
    </source>
</reference>
<organism evidence="2 3">
    <name type="scientific">Candidatus Gallionella acididurans</name>
    <dbReference type="NCBI Taxonomy" id="1796491"/>
    <lineage>
        <taxon>Bacteria</taxon>
        <taxon>Pseudomonadati</taxon>
        <taxon>Pseudomonadota</taxon>
        <taxon>Betaproteobacteria</taxon>
        <taxon>Nitrosomonadales</taxon>
        <taxon>Gallionellaceae</taxon>
        <taxon>Gallionella</taxon>
    </lineage>
</organism>
<dbReference type="SUPFAM" id="SSF49899">
    <property type="entry name" value="Concanavalin A-like lectins/glucanases"/>
    <property type="match status" value="1"/>
</dbReference>
<dbReference type="Pfam" id="PF20419">
    <property type="entry name" value="DUF6701"/>
    <property type="match status" value="1"/>
</dbReference>
<dbReference type="AlphaFoldDB" id="A0A139BTJ2"/>
<dbReference type="InterPro" id="IPR046524">
    <property type="entry name" value="DUF6701"/>
</dbReference>
<evidence type="ECO:0000259" key="1">
    <source>
        <dbReference type="Pfam" id="PF20419"/>
    </source>
</evidence>
<dbReference type="InterPro" id="IPR013320">
    <property type="entry name" value="ConA-like_dom_sf"/>
</dbReference>
<evidence type="ECO:0000313" key="2">
    <source>
        <dbReference type="EMBL" id="KXS32286.1"/>
    </source>
</evidence>
<name>A0A139BTJ2_9PROT</name>
<dbReference type="EMBL" id="LSLI01000035">
    <property type="protein sequence ID" value="KXS32286.1"/>
    <property type="molecule type" value="Genomic_DNA"/>
</dbReference>
<evidence type="ECO:0000313" key="3">
    <source>
        <dbReference type="Proteomes" id="UP000070578"/>
    </source>
</evidence>
<dbReference type="Proteomes" id="UP000070578">
    <property type="component" value="Unassembled WGS sequence"/>
</dbReference>
<comment type="caution">
    <text evidence="2">The sequence shown here is derived from an EMBL/GenBank/DDBJ whole genome shotgun (WGS) entry which is preliminary data.</text>
</comment>
<sequence>MTVQAGGVLQGDNRGGQNLLDLSGGPGNLTNNGTITLTDNVLNLAGNFINNGNFTAGASVVTFLGATPTIGGTSPTTFANLDLSQTTSVLLGNNVTVTGTFSGPVVLTSTCPTDYTFTYNNGATVLHSCPAAPPSLAYYHMDEASWNGTANQVVDSSGNGYNAQSFNNATTDGTTPAIPGSPGTCRYGVFDNTSTGGTINQGYVQTPLPNLTTNFTVTAWIRTNNNAASGQRILIDDQNNTGGYGISLGDGGAGKIRFYSRAINPVVFDSTYPVANNTWYFVAAVADTTNRKRSIYVFSQTGALLNASIEGAAYSGNWGTDAGPVSIGGETNASGEPPENFHFRGNLDEVQVFQAALSQGQLAQIAAQTHPCLAAFPDHLVIQSSGSGLTCAASTLTIVACQDVVCTPYTGGVTGTLSASGPVNWDSSTGGTTGSGFVIAAGTNVVTKNVQVPTPGSVVFGISSAAPTPLNPTLCNFGNNAPANNNCVFTASSAGFIFSNTSSPGSVYTIPPQVSGIAASGLYLRAVQASTTNAAVCTPAIANSTAVVNMGYSCNNPATCQPGSLATINTTAIAPAGTPVSLSFDANGSAPIAARYDDVGQITLNANATVTPFGGSSPITINGSSNPYIVAPHHFGFSAITAAPIKAGNNFSATITSYNGLATPTATANFGLESPAQGVVLTQALVSPTGPGASAGALGAATFTPYSGGATTATTNWSDVGNITLTATNSNYLSSGLSALGTSPGIGAFIPDHYTTAVTQACSAGNFSYSGQPFGVQVSAMNGLATPGITVNYDGTANTTPNFANTVTLSDASGSTAGALAPATVPASAFSAGVASATPAYTFTSRTTAPTLITMRATYTNAAPAYTVTSSGFAEGSTNIYSGRAQFNNAHGSENLSLPVPFSTNYWLNGWVINTADSCTGDVTLGAANAVSVSLSSPPVTCVQDSGNPGLSGAGCAAAGPAAQRFIKGATPGIGFAGNFNLWLKARGKQ</sequence>